<sequence>MRWDSLFDDLESQLEWERSAEDLELRAEEERLRLGRLSLRDRLIGIGPDESSGRPAGTAVRLILRSGRTVSVLPTTFGRDWIAADLVRAHGVPGGCIIPLSGIASVLLAADDVERSLSVREPVQRGPRITDRIGLPFVLRDLCRRRSYVTVCDSTGHVGGTLDRVARDHVDVAVHPRGTPRRASEVTQIRIVALAGIELVEL</sequence>
<dbReference type="STRING" id="640635.SAMN04489806_2391"/>
<dbReference type="AlphaFoldDB" id="A0A1H4P4M3"/>
<protein>
    <submittedName>
        <fullName evidence="1">Uncharacterized protein</fullName>
    </submittedName>
</protein>
<dbReference type="OrthoDB" id="3827359at2"/>
<proteinExistence type="predicted"/>
<dbReference type="Proteomes" id="UP000199183">
    <property type="component" value="Unassembled WGS sequence"/>
</dbReference>
<reference evidence="1 2" key="1">
    <citation type="submission" date="2016-10" db="EMBL/GenBank/DDBJ databases">
        <authorList>
            <person name="de Groot N.N."/>
        </authorList>
    </citation>
    <scope>NUCLEOTIDE SEQUENCE [LARGE SCALE GENOMIC DNA]</scope>
    <source>
        <strain evidence="1 2">DSM 21799</strain>
    </source>
</reference>
<evidence type="ECO:0000313" key="2">
    <source>
        <dbReference type="Proteomes" id="UP000199183"/>
    </source>
</evidence>
<dbReference type="EMBL" id="FNRY01000001">
    <property type="protein sequence ID" value="SEC02245.1"/>
    <property type="molecule type" value="Genomic_DNA"/>
</dbReference>
<dbReference type="RefSeq" id="WP_091184512.1">
    <property type="nucleotide sequence ID" value="NZ_FNRY01000001.1"/>
</dbReference>
<keyword evidence="2" id="KW-1185">Reference proteome</keyword>
<evidence type="ECO:0000313" key="1">
    <source>
        <dbReference type="EMBL" id="SEC02245.1"/>
    </source>
</evidence>
<organism evidence="1 2">
    <name type="scientific">Paramicrobacterium humi</name>
    <dbReference type="NCBI Taxonomy" id="640635"/>
    <lineage>
        <taxon>Bacteria</taxon>
        <taxon>Bacillati</taxon>
        <taxon>Actinomycetota</taxon>
        <taxon>Actinomycetes</taxon>
        <taxon>Micrococcales</taxon>
        <taxon>Microbacteriaceae</taxon>
        <taxon>Paramicrobacterium</taxon>
    </lineage>
</organism>
<gene>
    <name evidence="1" type="ORF">SAMN04489806_2391</name>
</gene>
<name>A0A1H4P4M3_9MICO</name>
<accession>A0A1H4P4M3</accession>